<keyword evidence="3" id="KW-1185">Reference proteome</keyword>
<dbReference type="Proteomes" id="UP000264217">
    <property type="component" value="Unassembled WGS sequence"/>
</dbReference>
<sequence>MSFLAIAQNDNDKNAGKGPTKNRAKVEACGQKDFFVLNFCFFCFKTKDVAPAAMSRLTLIFSTDLTCGMPK</sequence>
<dbReference type="AlphaFoldDB" id="A0A372NSW0"/>
<evidence type="ECO:0000313" key="3">
    <source>
        <dbReference type="Proteomes" id="UP000264217"/>
    </source>
</evidence>
<protein>
    <submittedName>
        <fullName evidence="2">Uncharacterized protein</fullName>
    </submittedName>
</protein>
<accession>A0A372NSW0</accession>
<reference evidence="2 3" key="1">
    <citation type="submission" date="2018-08" db="EMBL/GenBank/DDBJ databases">
        <title>Mucilaginibacter sp. MYSH2.</title>
        <authorList>
            <person name="Seo T."/>
        </authorList>
    </citation>
    <scope>NUCLEOTIDE SEQUENCE [LARGE SCALE GENOMIC DNA]</scope>
    <source>
        <strain evidence="2 3">MYSH2</strain>
    </source>
</reference>
<feature type="region of interest" description="Disordered" evidence="1">
    <location>
        <begin position="1"/>
        <end position="22"/>
    </location>
</feature>
<comment type="caution">
    <text evidence="2">The sequence shown here is derived from an EMBL/GenBank/DDBJ whole genome shotgun (WGS) entry which is preliminary data.</text>
</comment>
<gene>
    <name evidence="2" type="ORF">D0C36_11120</name>
</gene>
<proteinExistence type="predicted"/>
<organism evidence="2 3">
    <name type="scientific">Mucilaginibacter conchicola</name>
    <dbReference type="NCBI Taxonomy" id="2303333"/>
    <lineage>
        <taxon>Bacteria</taxon>
        <taxon>Pseudomonadati</taxon>
        <taxon>Bacteroidota</taxon>
        <taxon>Sphingobacteriia</taxon>
        <taxon>Sphingobacteriales</taxon>
        <taxon>Sphingobacteriaceae</taxon>
        <taxon>Mucilaginibacter</taxon>
    </lineage>
</organism>
<dbReference type="EMBL" id="QWDC01000002">
    <property type="protein sequence ID" value="RFZ91991.1"/>
    <property type="molecule type" value="Genomic_DNA"/>
</dbReference>
<evidence type="ECO:0000256" key="1">
    <source>
        <dbReference type="SAM" id="MobiDB-lite"/>
    </source>
</evidence>
<evidence type="ECO:0000313" key="2">
    <source>
        <dbReference type="EMBL" id="RFZ91991.1"/>
    </source>
</evidence>
<name>A0A372NSW0_9SPHI</name>